<protein>
    <submittedName>
        <fullName evidence="2">Uncharacterized protein</fullName>
    </submittedName>
</protein>
<sequence>MNDFFFFNQGYYINHLRENEIISCRSFGPKAGFCSAISIYILKKIMDETYQSDYNLSHNFMEYFMSVENFKFPSLQNAFNIAKKHSEIIYQRGKGALSSQQFHFNIDMIFIQKKHKVIL</sequence>
<reference evidence="1 4" key="3">
    <citation type="journal article" date="2017" name="Nat. Microbiol.">
        <title>Natural product diversity associated with the nematode symbionts Photorhabdus and Xenorhabdus.</title>
        <authorList>
            <person name="Tobias N.J."/>
            <person name="Wolff H."/>
            <person name="Djahanschiri B."/>
            <person name="Grundmann F."/>
            <person name="Kronenwerth M."/>
            <person name="Shi Y.M."/>
            <person name="Simonyi S."/>
            <person name="Grun P."/>
            <person name="Shapiro-Ilan D."/>
            <person name="Pidot S.J."/>
            <person name="Stinear T.P."/>
            <person name="Ebersberger I."/>
            <person name="Bode H.B."/>
        </authorList>
    </citation>
    <scope>NUCLEOTIDE SEQUENCE [LARGE SCALE GENOMIC DNA]</scope>
    <source>
        <strain evidence="1 4">DSM 17908</strain>
    </source>
</reference>
<gene>
    <name evidence="2" type="ORF">SAMN05421680_105120</name>
    <name evidence="1" type="ORF">Xmau_00140</name>
</gene>
<evidence type="ECO:0000313" key="1">
    <source>
        <dbReference type="EMBL" id="PHM45752.1"/>
    </source>
</evidence>
<evidence type="ECO:0000313" key="3">
    <source>
        <dbReference type="Proteomes" id="UP000198919"/>
    </source>
</evidence>
<reference evidence="2" key="1">
    <citation type="submission" date="2016-10" db="EMBL/GenBank/DDBJ databases">
        <authorList>
            <person name="de Groot N.N."/>
        </authorList>
    </citation>
    <scope>NUCLEOTIDE SEQUENCE [LARGE SCALE GENOMIC DNA]</scope>
    <source>
        <strain evidence="2">DSM 17908</strain>
    </source>
</reference>
<proteinExistence type="predicted"/>
<dbReference type="AlphaFoldDB" id="A0A1I3N883"/>
<evidence type="ECO:0000313" key="4">
    <source>
        <dbReference type="Proteomes" id="UP000224607"/>
    </source>
</evidence>
<name>A0A1I3N883_9GAMM</name>
<accession>A0A1I3N883</accession>
<evidence type="ECO:0000313" key="2">
    <source>
        <dbReference type="EMBL" id="SFJ05437.1"/>
    </source>
</evidence>
<keyword evidence="4" id="KW-1185">Reference proteome</keyword>
<dbReference type="Proteomes" id="UP000198919">
    <property type="component" value="Unassembled WGS sequence"/>
</dbReference>
<organism evidence="2 3">
    <name type="scientific">Xenorhabdus mauleonii</name>
    <dbReference type="NCBI Taxonomy" id="351675"/>
    <lineage>
        <taxon>Bacteria</taxon>
        <taxon>Pseudomonadati</taxon>
        <taxon>Pseudomonadota</taxon>
        <taxon>Gammaproteobacteria</taxon>
        <taxon>Enterobacterales</taxon>
        <taxon>Morganellaceae</taxon>
        <taxon>Xenorhabdus</taxon>
    </lineage>
</organism>
<dbReference type="EMBL" id="NITY01000001">
    <property type="protein sequence ID" value="PHM45752.1"/>
    <property type="molecule type" value="Genomic_DNA"/>
</dbReference>
<dbReference type="RefSeq" id="WP_092509277.1">
    <property type="nucleotide sequence ID" value="NZ_CAWNQB010000001.1"/>
</dbReference>
<dbReference type="EMBL" id="FORG01000005">
    <property type="protein sequence ID" value="SFJ05437.1"/>
    <property type="molecule type" value="Genomic_DNA"/>
</dbReference>
<reference evidence="3" key="2">
    <citation type="submission" date="2016-10" db="EMBL/GenBank/DDBJ databases">
        <authorList>
            <person name="Varghese N."/>
            <person name="Submissions S."/>
        </authorList>
    </citation>
    <scope>NUCLEOTIDE SEQUENCE [LARGE SCALE GENOMIC DNA]</scope>
    <source>
        <strain evidence="3">DSM 17908</strain>
    </source>
</reference>
<dbReference type="Proteomes" id="UP000224607">
    <property type="component" value="Unassembled WGS sequence"/>
</dbReference>